<dbReference type="PANTHER" id="PTHR11669:SF8">
    <property type="entry name" value="DNA POLYMERASE III SUBUNIT DELTA"/>
    <property type="match status" value="1"/>
</dbReference>
<dbReference type="Pfam" id="PF13177">
    <property type="entry name" value="DNA_pol3_delta2"/>
    <property type="match status" value="1"/>
</dbReference>
<gene>
    <name evidence="1" type="ORF">A3D25_03195</name>
</gene>
<dbReference type="InterPro" id="IPR027417">
    <property type="entry name" value="P-loop_NTPase"/>
</dbReference>
<protein>
    <recommendedName>
        <fullName evidence="3">DNA polymerase III subunit delta</fullName>
    </recommendedName>
</protein>
<dbReference type="PANTHER" id="PTHR11669">
    <property type="entry name" value="REPLICATION FACTOR C / DNA POLYMERASE III GAMMA-TAU SUBUNIT"/>
    <property type="match status" value="1"/>
</dbReference>
<comment type="caution">
    <text evidence="1">The sequence shown here is derived from an EMBL/GenBank/DDBJ whole genome shotgun (WGS) entry which is preliminary data.</text>
</comment>
<dbReference type="Proteomes" id="UP000177328">
    <property type="component" value="Unassembled WGS sequence"/>
</dbReference>
<dbReference type="InterPro" id="IPR050238">
    <property type="entry name" value="DNA_Rep/Repair_Clamp_Loader"/>
</dbReference>
<proteinExistence type="predicted"/>
<name>A0A1F5KFR2_9BACT</name>
<dbReference type="EMBL" id="MFDD01000015">
    <property type="protein sequence ID" value="OGE39708.1"/>
    <property type="molecule type" value="Genomic_DNA"/>
</dbReference>
<dbReference type="SUPFAM" id="SSF52540">
    <property type="entry name" value="P-loop containing nucleoside triphosphate hydrolases"/>
    <property type="match status" value="1"/>
</dbReference>
<organism evidence="1 2">
    <name type="scientific">Candidatus Daviesbacteria bacterium RIFCSPHIGHO2_02_FULL_43_12</name>
    <dbReference type="NCBI Taxonomy" id="1797776"/>
    <lineage>
        <taxon>Bacteria</taxon>
        <taxon>Candidatus Daviesiibacteriota</taxon>
    </lineage>
</organism>
<evidence type="ECO:0008006" key="3">
    <source>
        <dbReference type="Google" id="ProtNLM"/>
    </source>
</evidence>
<dbReference type="GO" id="GO:0006261">
    <property type="term" value="P:DNA-templated DNA replication"/>
    <property type="evidence" value="ECO:0007669"/>
    <property type="project" value="TreeGrafter"/>
</dbReference>
<dbReference type="AlphaFoldDB" id="A0A1F5KFR2"/>
<sequence>MSGKIIISSSLQKRVEAIVQELRIQSSDFRIEENNLPSHPDLLYIQDEEKLGVEKTKEIRKFLTTKPFQSDKKVLIIESAENLTIDAQNSLLKLLEEPPGESIILLGVDSEQSLLPTILSRCQIEYLLDTPKTSFKYAQKIEELPSKTLEERFEFIEKLTEREVFLDEMLRFYRLKMHQDPGLSGWVKELLKASEYKKGRVTIRLILEYLMFQLPKES</sequence>
<accession>A0A1F5KFR2</accession>
<dbReference type="Gene3D" id="3.40.50.300">
    <property type="entry name" value="P-loop containing nucleotide triphosphate hydrolases"/>
    <property type="match status" value="1"/>
</dbReference>
<reference evidence="1 2" key="1">
    <citation type="journal article" date="2016" name="Nat. Commun.">
        <title>Thousands of microbial genomes shed light on interconnected biogeochemical processes in an aquifer system.</title>
        <authorList>
            <person name="Anantharaman K."/>
            <person name="Brown C.T."/>
            <person name="Hug L.A."/>
            <person name="Sharon I."/>
            <person name="Castelle C.J."/>
            <person name="Probst A.J."/>
            <person name="Thomas B.C."/>
            <person name="Singh A."/>
            <person name="Wilkins M.J."/>
            <person name="Karaoz U."/>
            <person name="Brodie E.L."/>
            <person name="Williams K.H."/>
            <person name="Hubbard S.S."/>
            <person name="Banfield J.F."/>
        </authorList>
    </citation>
    <scope>NUCLEOTIDE SEQUENCE [LARGE SCALE GENOMIC DNA]</scope>
</reference>
<evidence type="ECO:0000313" key="1">
    <source>
        <dbReference type="EMBL" id="OGE39708.1"/>
    </source>
</evidence>
<evidence type="ECO:0000313" key="2">
    <source>
        <dbReference type="Proteomes" id="UP000177328"/>
    </source>
</evidence>